<keyword evidence="4" id="KW-1185">Reference proteome</keyword>
<accession>A0ABP6RI32</accession>
<dbReference type="EMBL" id="BAAAYK010000004">
    <property type="protein sequence ID" value="GAA3352488.1"/>
    <property type="molecule type" value="Genomic_DNA"/>
</dbReference>
<evidence type="ECO:0000313" key="2">
    <source>
        <dbReference type="EMBL" id="GAA3352488.1"/>
    </source>
</evidence>
<reference evidence="1" key="3">
    <citation type="submission" date="2023-12" db="EMBL/GenBank/DDBJ databases">
        <authorList>
            <person name="Sun Q."/>
            <person name="Inoue M."/>
        </authorList>
    </citation>
    <scope>NUCLEOTIDE SEQUENCE</scope>
    <source>
        <strain evidence="1">JCM 9687</strain>
    </source>
</reference>
<dbReference type="Proteomes" id="UP001500483">
    <property type="component" value="Unassembled WGS sequence"/>
</dbReference>
<dbReference type="EMBL" id="BAAAYK010000038">
    <property type="protein sequence ID" value="GAA3364103.1"/>
    <property type="molecule type" value="Genomic_DNA"/>
</dbReference>
<evidence type="ECO:0008006" key="5">
    <source>
        <dbReference type="Google" id="ProtNLM"/>
    </source>
</evidence>
<reference evidence="1" key="1">
    <citation type="journal article" date="2014" name="Int. J. Syst. Evol. Microbiol.">
        <title>Complete genome of a new Firmicutes species belonging to the dominant human colonic microbiota ('Ruminococcus bicirculans') reveals two chromosomes and a selective capacity to utilize plant glucans.</title>
        <authorList>
            <consortium name="NISC Comparative Sequencing Program"/>
            <person name="Wegmann U."/>
            <person name="Louis P."/>
            <person name="Goesmann A."/>
            <person name="Henrissat B."/>
            <person name="Duncan S.H."/>
            <person name="Flint H.J."/>
        </authorList>
    </citation>
    <scope>NUCLEOTIDE SEQUENCE</scope>
    <source>
        <strain evidence="1">JCM 9687</strain>
    </source>
</reference>
<evidence type="ECO:0000313" key="3">
    <source>
        <dbReference type="EMBL" id="GAA3364103.1"/>
    </source>
</evidence>
<comment type="caution">
    <text evidence="1">The sequence shown here is derived from an EMBL/GenBank/DDBJ whole genome shotgun (WGS) entry which is preliminary data.</text>
</comment>
<reference evidence="4" key="2">
    <citation type="journal article" date="2019" name="Int. J. Syst. Evol. Microbiol.">
        <title>The Global Catalogue of Microorganisms (GCM) 10K type strain sequencing project: providing services to taxonomists for standard genome sequencing and annotation.</title>
        <authorList>
            <consortium name="The Broad Institute Genomics Platform"/>
            <consortium name="The Broad Institute Genome Sequencing Center for Infectious Disease"/>
            <person name="Wu L."/>
            <person name="Ma J."/>
        </authorList>
    </citation>
    <scope>NUCLEOTIDE SEQUENCE [LARGE SCALE GENOMIC DNA]</scope>
    <source>
        <strain evidence="4">JCM 9687</strain>
    </source>
</reference>
<name>A0ABP6RI32_9PSEU</name>
<sequence>MRVPNGFYTDGQGRVRPINGKKGRGGFVAAAGATALAVTAVTGGGGATGGVSSVAGEQVTARVGSAKQAARDGRSDKAWQRMRLRVREQRSPDHRLDCIVHSFGQVQEFFVGHRCRSLTRTVIPLADEQGGTAVVSVAWVRTGSTRDARALNRLDRRDGTGDIRALGSSVLAARGVSFTGEHYESTAKGTLFVRAEAAPMSGNLPPALLDGMAEVAVLLPRP</sequence>
<organism evidence="1 4">
    <name type="scientific">Saccharopolyspora gregorii</name>
    <dbReference type="NCBI Taxonomy" id="33914"/>
    <lineage>
        <taxon>Bacteria</taxon>
        <taxon>Bacillati</taxon>
        <taxon>Actinomycetota</taxon>
        <taxon>Actinomycetes</taxon>
        <taxon>Pseudonocardiales</taxon>
        <taxon>Pseudonocardiaceae</taxon>
        <taxon>Saccharopolyspora</taxon>
    </lineage>
</organism>
<proteinExistence type="predicted"/>
<dbReference type="EMBL" id="BAAAYK010000001">
    <property type="protein sequence ID" value="GAA3352146.1"/>
    <property type="molecule type" value="Genomic_DNA"/>
</dbReference>
<evidence type="ECO:0000313" key="1">
    <source>
        <dbReference type="EMBL" id="GAA3352146.1"/>
    </source>
</evidence>
<gene>
    <name evidence="1" type="ORF">GCM10020366_00570</name>
    <name evidence="2" type="ORF">GCM10020366_02340</name>
    <name evidence="3" type="ORF">GCM10020366_58640</name>
</gene>
<evidence type="ECO:0000313" key="4">
    <source>
        <dbReference type="Proteomes" id="UP001500483"/>
    </source>
</evidence>
<protein>
    <recommendedName>
        <fullName evidence="5">Secreted protein</fullName>
    </recommendedName>
</protein>